<evidence type="ECO:0000313" key="1">
    <source>
        <dbReference type="EMBL" id="CAE8642090.1"/>
    </source>
</evidence>
<dbReference type="EMBL" id="CAJNNV010033102">
    <property type="protein sequence ID" value="CAE8642090.1"/>
    <property type="molecule type" value="Genomic_DNA"/>
</dbReference>
<evidence type="ECO:0000313" key="2">
    <source>
        <dbReference type="Proteomes" id="UP000654075"/>
    </source>
</evidence>
<organism evidence="1 2">
    <name type="scientific">Polarella glacialis</name>
    <name type="common">Dinoflagellate</name>
    <dbReference type="NCBI Taxonomy" id="89957"/>
    <lineage>
        <taxon>Eukaryota</taxon>
        <taxon>Sar</taxon>
        <taxon>Alveolata</taxon>
        <taxon>Dinophyceae</taxon>
        <taxon>Suessiales</taxon>
        <taxon>Suessiaceae</taxon>
        <taxon>Polarella</taxon>
    </lineage>
</organism>
<name>A0A813HXF8_POLGL</name>
<protein>
    <recommendedName>
        <fullName evidence="3">Peptidase S74 domain-containing protein</fullName>
    </recommendedName>
</protein>
<feature type="non-terminal residue" evidence="1">
    <location>
        <position position="689"/>
    </location>
</feature>
<dbReference type="Proteomes" id="UP000654075">
    <property type="component" value="Unassembled WGS sequence"/>
</dbReference>
<sequence length="689" mass="71581">MSSAACDNSAPCPPNFIAHTLTADLTLTVSQCSDALIGSAALVTQVMEFTFINADDDILAHPSARTGTYKLAPYESVTAHCWSGGGDRLYFPEMSGSIGFCSAGCDAAAPTDRSGTAFGTTQNLIVATAALAETHVSKWETLSGSSGTCPRGCDVAAPQYESTTPNTFSVTQNLVVATAALAETHVSKWETLSGSSGTCPRGCDVVAPLYVSGSSFSVTQNLIFATADLAESWQLASGSGGYCPRGCDAVAPLYVSGSSFGVTQNLIPATAALTETHVSKWETLSGSSGTCPRGCDVAAPQYESTTPNTFSVTQNLAVATAALAETHVSKWETLSGSSGTCPRGCDVVAPLYVSGSSFSVTQNLVAATAVLAESWQLASGSGGFCPRGCDVVAPLYKTGVPFSVTQNLIPATADLAESWQLASGLGGYCPRGCDAAAPAYSSGNAFIVTQNLIVATAALAETNVSEWETASGSAAGTTCPSSSLSLRSFARLGSSLSVYGTAELGSSLSVYGTVYGTARFQPVCVWDCVWDGKVELQGGAVSLSVDGSYNSSLTLSAAGGTLNGEWTSDEMVTVSDRTLKLNVRPLREVLLQVAARTAANETRRDSQFSEPSVSAVLRALKPVAFQYKSRPPEATGASNGSQECLAGLERFGFVADELAETLPQLLRKEHEARLEQWRINEQNVHRLLA</sequence>
<dbReference type="AlphaFoldDB" id="A0A813HXF8"/>
<keyword evidence="2" id="KW-1185">Reference proteome</keyword>
<accession>A0A813HXF8</accession>
<comment type="caution">
    <text evidence="1">The sequence shown here is derived from an EMBL/GenBank/DDBJ whole genome shotgun (WGS) entry which is preliminary data.</text>
</comment>
<proteinExistence type="predicted"/>
<gene>
    <name evidence="1" type="ORF">PGLA1383_LOCUS56623</name>
</gene>
<evidence type="ECO:0008006" key="3">
    <source>
        <dbReference type="Google" id="ProtNLM"/>
    </source>
</evidence>
<reference evidence="1" key="1">
    <citation type="submission" date="2021-02" db="EMBL/GenBank/DDBJ databases">
        <authorList>
            <person name="Dougan E. K."/>
            <person name="Rhodes N."/>
            <person name="Thang M."/>
            <person name="Chan C."/>
        </authorList>
    </citation>
    <scope>NUCLEOTIDE SEQUENCE</scope>
</reference>